<dbReference type="Proteomes" id="UP000076871">
    <property type="component" value="Unassembled WGS sequence"/>
</dbReference>
<gene>
    <name evidence="1" type="ORF">LAESUDRAFT_552532</name>
</gene>
<proteinExistence type="predicted"/>
<name>A0A165FTT8_9APHY</name>
<evidence type="ECO:0000313" key="1">
    <source>
        <dbReference type="EMBL" id="KZT09403.1"/>
    </source>
</evidence>
<accession>A0A165FTT8</accession>
<evidence type="ECO:0000313" key="2">
    <source>
        <dbReference type="Proteomes" id="UP000076871"/>
    </source>
</evidence>
<dbReference type="AlphaFoldDB" id="A0A165FTT8"/>
<sequence length="167" mass="18754">MRPSWRRRSFVAMNRSLSDTLLFPCFVLRHVKHSDEINRIGRPASDTCGYRPPHCDQMGINFTSSVNCAMKIAALCDVIAIFCWGSIASSTASCHQDCVVNRRTFLQSVQPVGIRISNHSRPLWNSRSLMMDHTLADHSVEYRSGRNLLGVSQDTNIIKRGAPHLAV</sequence>
<reference evidence="1 2" key="1">
    <citation type="journal article" date="2016" name="Mol. Biol. Evol.">
        <title>Comparative Genomics of Early-Diverging Mushroom-Forming Fungi Provides Insights into the Origins of Lignocellulose Decay Capabilities.</title>
        <authorList>
            <person name="Nagy L.G."/>
            <person name="Riley R."/>
            <person name="Tritt A."/>
            <person name="Adam C."/>
            <person name="Daum C."/>
            <person name="Floudas D."/>
            <person name="Sun H."/>
            <person name="Yadav J.S."/>
            <person name="Pangilinan J."/>
            <person name="Larsson K.H."/>
            <person name="Matsuura K."/>
            <person name="Barry K."/>
            <person name="Labutti K."/>
            <person name="Kuo R."/>
            <person name="Ohm R.A."/>
            <person name="Bhattacharya S.S."/>
            <person name="Shirouzu T."/>
            <person name="Yoshinaga Y."/>
            <person name="Martin F.M."/>
            <person name="Grigoriev I.V."/>
            <person name="Hibbett D.S."/>
        </authorList>
    </citation>
    <scope>NUCLEOTIDE SEQUENCE [LARGE SCALE GENOMIC DNA]</scope>
    <source>
        <strain evidence="1 2">93-53</strain>
    </source>
</reference>
<dbReference type="RefSeq" id="XP_040767143.1">
    <property type="nucleotide sequence ID" value="XM_040902905.1"/>
</dbReference>
<protein>
    <submittedName>
        <fullName evidence="1">Uncharacterized protein</fullName>
    </submittedName>
</protein>
<organism evidence="1 2">
    <name type="scientific">Laetiporus sulphureus 93-53</name>
    <dbReference type="NCBI Taxonomy" id="1314785"/>
    <lineage>
        <taxon>Eukaryota</taxon>
        <taxon>Fungi</taxon>
        <taxon>Dikarya</taxon>
        <taxon>Basidiomycota</taxon>
        <taxon>Agaricomycotina</taxon>
        <taxon>Agaricomycetes</taxon>
        <taxon>Polyporales</taxon>
        <taxon>Laetiporus</taxon>
    </lineage>
</organism>
<dbReference type="GeneID" id="63819936"/>
<dbReference type="InParanoid" id="A0A165FTT8"/>
<dbReference type="EMBL" id="KV427612">
    <property type="protein sequence ID" value="KZT09403.1"/>
    <property type="molecule type" value="Genomic_DNA"/>
</dbReference>
<keyword evidence="2" id="KW-1185">Reference proteome</keyword>